<comment type="caution">
    <text evidence="2">The sequence shown here is derived from an EMBL/GenBank/DDBJ whole genome shotgun (WGS) entry which is preliminary data.</text>
</comment>
<feature type="compositionally biased region" description="Polar residues" evidence="1">
    <location>
        <begin position="342"/>
        <end position="363"/>
    </location>
</feature>
<dbReference type="Proteomes" id="UP000614601">
    <property type="component" value="Unassembled WGS sequence"/>
</dbReference>
<dbReference type="EMBL" id="CAJFCW020000005">
    <property type="protein sequence ID" value="CAG9118401.1"/>
    <property type="molecule type" value="Genomic_DNA"/>
</dbReference>
<sequence length="573" mass="65779">MVILRTERVFCQTAKTKFSECYLMISFDSTGPSFTLYKDNTAKKQLLQTIDLKKAAQNIRFGTTCRPYGNLPIFKKDNRLDTDNFMVFQVEVIVKKNHQPKLVWLCAESAKQMFGILKIFATCLTYLNIPPPPRNPDVNDPNSLAKYKPHLLTPANNWERFWENPPPAKLLSALELARALTKSLEAINQTPEISNKSKTVSSTSKVAVKPIDQRRRSSSTTSTANSRSISNHYIPIHSLRRASELPKHPLTIVRPHKYEKNETPSPPLLRQKTTLQKKIPDGRVEVLPLKTASEALVAPQKALPVSPEPNYIYYVPKHCHCYDHTAYNGQTSEHDKPKRPLSTYSSAYGSAPQTPSHLQPKQPILNNTDLLRRMSELSLRPIGKRPRYNKYDDIYEEINLKTDSDLYHTKYDKKAPLAIPTEHENNRSTQYEPTTEVPYNVRRYSEQERQVSLPHEESDDIEISISETEQRCVIMISRGIQTQHDLPHPPIPLVDDYGYAQVKRYSPVQNVRDGNYSRMSMASLRSIYLRHLETDDYATEDPLLVQYDQPLLDKAENSHLRSYTVEITQAHEL</sequence>
<dbReference type="OrthoDB" id="5877379at2759"/>
<dbReference type="EMBL" id="CAJFDH010000005">
    <property type="protein sequence ID" value="CAD5223656.1"/>
    <property type="molecule type" value="Genomic_DNA"/>
</dbReference>
<evidence type="ECO:0000313" key="3">
    <source>
        <dbReference type="Proteomes" id="UP000614601"/>
    </source>
</evidence>
<keyword evidence="3" id="KW-1185">Reference proteome</keyword>
<gene>
    <name evidence="2" type="ORF">BOKJ2_LOCUS10426</name>
</gene>
<feature type="compositionally biased region" description="Low complexity" evidence="1">
    <location>
        <begin position="218"/>
        <end position="229"/>
    </location>
</feature>
<dbReference type="Proteomes" id="UP000783686">
    <property type="component" value="Unassembled WGS sequence"/>
</dbReference>
<evidence type="ECO:0000256" key="1">
    <source>
        <dbReference type="SAM" id="MobiDB-lite"/>
    </source>
</evidence>
<evidence type="ECO:0000313" key="2">
    <source>
        <dbReference type="EMBL" id="CAD5223656.1"/>
    </source>
</evidence>
<name>A0A811L801_9BILA</name>
<proteinExistence type="predicted"/>
<feature type="region of interest" description="Disordered" evidence="1">
    <location>
        <begin position="193"/>
        <end position="229"/>
    </location>
</feature>
<feature type="compositionally biased region" description="Low complexity" evidence="1">
    <location>
        <begin position="196"/>
        <end position="209"/>
    </location>
</feature>
<reference evidence="2" key="1">
    <citation type="submission" date="2020-09" db="EMBL/GenBank/DDBJ databases">
        <authorList>
            <person name="Kikuchi T."/>
        </authorList>
    </citation>
    <scope>NUCLEOTIDE SEQUENCE</scope>
    <source>
        <strain evidence="2">SH1</strain>
    </source>
</reference>
<protein>
    <submittedName>
        <fullName evidence="2">Uncharacterized protein</fullName>
    </submittedName>
</protein>
<dbReference type="AlphaFoldDB" id="A0A811L801"/>
<feature type="region of interest" description="Disordered" evidence="1">
    <location>
        <begin position="329"/>
        <end position="363"/>
    </location>
</feature>
<organism evidence="2 3">
    <name type="scientific">Bursaphelenchus okinawaensis</name>
    <dbReference type="NCBI Taxonomy" id="465554"/>
    <lineage>
        <taxon>Eukaryota</taxon>
        <taxon>Metazoa</taxon>
        <taxon>Ecdysozoa</taxon>
        <taxon>Nematoda</taxon>
        <taxon>Chromadorea</taxon>
        <taxon>Rhabditida</taxon>
        <taxon>Tylenchina</taxon>
        <taxon>Tylenchomorpha</taxon>
        <taxon>Aphelenchoidea</taxon>
        <taxon>Aphelenchoididae</taxon>
        <taxon>Bursaphelenchus</taxon>
    </lineage>
</organism>
<accession>A0A811L801</accession>